<feature type="region of interest" description="Disordered" evidence="2">
    <location>
        <begin position="184"/>
        <end position="227"/>
    </location>
</feature>
<organism evidence="4 5">
    <name type="scientific">Vespula germanica</name>
    <name type="common">German yellow jacket</name>
    <name type="synonym">Paravespula germanica</name>
    <dbReference type="NCBI Taxonomy" id="30212"/>
    <lineage>
        <taxon>Eukaryota</taxon>
        <taxon>Metazoa</taxon>
        <taxon>Ecdysozoa</taxon>
        <taxon>Arthropoda</taxon>
        <taxon>Hexapoda</taxon>
        <taxon>Insecta</taxon>
        <taxon>Pterygota</taxon>
        <taxon>Neoptera</taxon>
        <taxon>Endopterygota</taxon>
        <taxon>Hymenoptera</taxon>
        <taxon>Apocrita</taxon>
        <taxon>Aculeata</taxon>
        <taxon>Vespoidea</taxon>
        <taxon>Vespidae</taxon>
        <taxon>Vespinae</taxon>
        <taxon>Vespula</taxon>
    </lineage>
</organism>
<dbReference type="CDD" id="cd00201">
    <property type="entry name" value="WW"/>
    <property type="match status" value="1"/>
</dbReference>
<dbReference type="InterPro" id="IPR052626">
    <property type="entry name" value="SWT1_Regulator"/>
</dbReference>
<dbReference type="Gene3D" id="2.20.70.10">
    <property type="match status" value="1"/>
</dbReference>
<dbReference type="InterPro" id="IPR029060">
    <property type="entry name" value="PIN-like_dom_sf"/>
</dbReference>
<comment type="caution">
    <text evidence="4">The sequence shown here is derived from an EMBL/GenBank/DDBJ whole genome shotgun (WGS) entry which is preliminary data.</text>
</comment>
<dbReference type="SMART" id="SM00670">
    <property type="entry name" value="PINc"/>
    <property type="match status" value="1"/>
</dbReference>
<dbReference type="EMBL" id="JACSDZ010000014">
    <property type="protein sequence ID" value="KAF7387208.1"/>
    <property type="molecule type" value="Genomic_DNA"/>
</dbReference>
<evidence type="ECO:0000313" key="4">
    <source>
        <dbReference type="EMBL" id="KAF7387208.1"/>
    </source>
</evidence>
<dbReference type="SUPFAM" id="SSF88723">
    <property type="entry name" value="PIN domain-like"/>
    <property type="match status" value="1"/>
</dbReference>
<dbReference type="AlphaFoldDB" id="A0A834JEM5"/>
<dbReference type="PROSITE" id="PS50020">
    <property type="entry name" value="WW_DOMAIN_2"/>
    <property type="match status" value="1"/>
</dbReference>
<feature type="region of interest" description="Disordered" evidence="2">
    <location>
        <begin position="47"/>
        <end position="146"/>
    </location>
</feature>
<dbReference type="PANTHER" id="PTHR16161">
    <property type="entry name" value="TRANSCRIPTIONAL PROTEIN SWT1"/>
    <property type="match status" value="1"/>
</dbReference>
<protein>
    <recommendedName>
        <fullName evidence="3">WW domain-containing protein</fullName>
    </recommendedName>
</protein>
<evidence type="ECO:0000259" key="3">
    <source>
        <dbReference type="PROSITE" id="PS50020"/>
    </source>
</evidence>
<feature type="coiled-coil region" evidence="1">
    <location>
        <begin position="743"/>
        <end position="770"/>
    </location>
</feature>
<dbReference type="InterPro" id="IPR036020">
    <property type="entry name" value="WW_dom_sf"/>
</dbReference>
<dbReference type="Pfam" id="PF13638">
    <property type="entry name" value="PIN_4"/>
    <property type="match status" value="1"/>
</dbReference>
<feature type="compositionally biased region" description="Polar residues" evidence="2">
    <location>
        <begin position="60"/>
        <end position="69"/>
    </location>
</feature>
<feature type="domain" description="WW" evidence="3">
    <location>
        <begin position="4"/>
        <end position="39"/>
    </location>
</feature>
<accession>A0A834JEM5</accession>
<feature type="compositionally biased region" description="Low complexity" evidence="2">
    <location>
        <begin position="205"/>
        <end position="218"/>
    </location>
</feature>
<dbReference type="Proteomes" id="UP000617340">
    <property type="component" value="Unassembled WGS sequence"/>
</dbReference>
<keyword evidence="1" id="KW-0175">Coiled coil</keyword>
<dbReference type="CDD" id="cd18727">
    <property type="entry name" value="PIN_Swt1-like"/>
    <property type="match status" value="1"/>
</dbReference>
<proteinExistence type="predicted"/>
<dbReference type="GO" id="GO:0005634">
    <property type="term" value="C:nucleus"/>
    <property type="evidence" value="ECO:0007669"/>
    <property type="project" value="TreeGrafter"/>
</dbReference>
<feature type="compositionally biased region" description="Basic residues" evidence="2">
    <location>
        <begin position="83"/>
        <end position="93"/>
    </location>
</feature>
<evidence type="ECO:0000313" key="5">
    <source>
        <dbReference type="Proteomes" id="UP000617340"/>
    </source>
</evidence>
<feature type="compositionally biased region" description="Low complexity" evidence="2">
    <location>
        <begin position="118"/>
        <end position="130"/>
    </location>
</feature>
<dbReference type="PANTHER" id="PTHR16161:SF0">
    <property type="entry name" value="TRANSCRIPTIONAL PROTEIN SWT1"/>
    <property type="match status" value="1"/>
</dbReference>
<dbReference type="Gene3D" id="3.40.50.1010">
    <property type="entry name" value="5'-nuclease"/>
    <property type="match status" value="1"/>
</dbReference>
<evidence type="ECO:0000256" key="1">
    <source>
        <dbReference type="SAM" id="Coils"/>
    </source>
</evidence>
<dbReference type="InterPro" id="IPR001202">
    <property type="entry name" value="WW_dom"/>
</dbReference>
<name>A0A834JEM5_VESGE</name>
<feature type="compositionally biased region" description="Basic residues" evidence="2">
    <location>
        <begin position="187"/>
        <end position="198"/>
    </location>
</feature>
<sequence>MKKHNLPKNWIVVSSKSHPDRVYYFNIRTSESSWKKPTMDGTKQIFVNDVQKQKKRKTSEVSSNESRATSDIEEDNNKEGIVRRKLVAKRHSKSAQEFDTLQMADIKKKMQQKKIKSPSKSNSSTNSCKQIDSSMELSKSEEDSKLQIMTPQMKVIYEKIQKKNMNRKQPQLFQDVKGTEVVDNVKHRVKADKRRKSKREGVVKSPSSNQVTSTCSSSHENNSTKSNIRSPSIADIIEIKSEKSILTKYISQKKNNFQYKSKERVIENKEYNSNVNRKDGNIILKKNLAKERMNKLKKTLNLQMKDQKNNDKSSQSSDGLLLTIIKDSDIPNIYKTSDMRYKNLRNRLLRKKVISHEDQLLASVKSNMQNQFLNMSGENPANRFNDSSPYEEMDWEPMEDEKITYEVQTARVKLCVENARNETLPMEGNILQFPSLPIQEEKKTLYIVVDTNVFLSNLDAILKAKTTEFVKYDKPILVIPWTVIRELDYLKDDKFGTKSVDLRMKARRAINFLNSHLSINDPHIVGQTLEDVRNNKEKFAIECPDDEILQTCLQIRNAGRAVALLSYDKNLCNKAMIYDIITLGRDDPLEKIDYIASANNKNLSFHDVFFPNMQGESSQIRSAFQEELRYSNESFEELESTIKEFLSVIVSKEMKNLFGETWEKYTIIKPPWTVLCVLKCSIKHWIAAISEAFDKQAEQLFKELSEIFRTMPSGRKLKDVAHLLDKCSELIQMVNVDKYFDLMNRASTSIEDIKKRCQNYENEIREKKIQEEIGKENDMVEQKRRAETAFNYFNYIYSYARDMGGMAASIMNMPCTFCYEMPNPKPSVEYVKKVQPEIARNVNNLLRILSKALEEIKDTSMNRKTLIDLYHILTNFLPEKTTMITMDLSPLDVYCCLKEKEDVLKMGIKQLQELCTHFCRLASYRCI</sequence>
<reference evidence="4" key="1">
    <citation type="journal article" date="2020" name="G3 (Bethesda)">
        <title>High-Quality Assemblies for Three Invasive Social Wasps from the &lt;i&gt;Vespula&lt;/i&gt; Genus.</title>
        <authorList>
            <person name="Harrop T.W.R."/>
            <person name="Guhlin J."/>
            <person name="McLaughlin G.M."/>
            <person name="Permina E."/>
            <person name="Stockwell P."/>
            <person name="Gilligan J."/>
            <person name="Le Lec M.F."/>
            <person name="Gruber M.A.M."/>
            <person name="Quinn O."/>
            <person name="Lovegrove M."/>
            <person name="Duncan E.J."/>
            <person name="Remnant E.J."/>
            <person name="Van Eeckhoven J."/>
            <person name="Graham B."/>
            <person name="Knapp R.A."/>
            <person name="Langford K.W."/>
            <person name="Kronenberg Z."/>
            <person name="Press M.O."/>
            <person name="Eacker S.M."/>
            <person name="Wilson-Rankin E.E."/>
            <person name="Purcell J."/>
            <person name="Lester P.J."/>
            <person name="Dearden P.K."/>
        </authorList>
    </citation>
    <scope>NUCLEOTIDE SEQUENCE</scope>
    <source>
        <strain evidence="4">Linc-1</strain>
    </source>
</reference>
<gene>
    <name evidence="4" type="ORF">HZH68_012885</name>
</gene>
<dbReference type="SUPFAM" id="SSF51045">
    <property type="entry name" value="WW domain"/>
    <property type="match status" value="1"/>
</dbReference>
<dbReference type="InterPro" id="IPR002716">
    <property type="entry name" value="PIN_dom"/>
</dbReference>
<evidence type="ECO:0000256" key="2">
    <source>
        <dbReference type="SAM" id="MobiDB-lite"/>
    </source>
</evidence>
<keyword evidence="5" id="KW-1185">Reference proteome</keyword>